<evidence type="ECO:0000256" key="1">
    <source>
        <dbReference type="SAM" id="MobiDB-lite"/>
    </source>
</evidence>
<protein>
    <submittedName>
        <fullName evidence="3">Uncharacterized protein</fullName>
    </submittedName>
</protein>
<gene>
    <name evidence="3" type="ORF">GCM10011579_069260</name>
</gene>
<dbReference type="AlphaFoldDB" id="A0A918D801"/>
<sequence>MSWQSGEPETAPTVYLPQSDGEATPAYEAYTDPAEAHGWQKGYEEGGDGAPVARGADGDGEDTLVQDAVPGDPSGDPSGRRERLLRRRRARLLRRLAVAGGVACVVLLAVVISGVFDSGASEGSRGTGGKPASPPHLPTGAAAPTQGSATTAGTSSVGPSPTASPGVSGSAGAASASPSASASTAPASTAPATATATSTTEDGRGNSNGHGQGATKRPK</sequence>
<feature type="region of interest" description="Disordered" evidence="1">
    <location>
        <begin position="119"/>
        <end position="219"/>
    </location>
</feature>
<dbReference type="RefSeq" id="WP_189190039.1">
    <property type="nucleotide sequence ID" value="NZ_BMMM01000015.1"/>
</dbReference>
<evidence type="ECO:0000313" key="3">
    <source>
        <dbReference type="EMBL" id="GGN82030.1"/>
    </source>
</evidence>
<keyword evidence="2" id="KW-0472">Membrane</keyword>
<organism evidence="3 4">
    <name type="scientific">Streptomyces albiflavescens</name>
    <dbReference type="NCBI Taxonomy" id="1623582"/>
    <lineage>
        <taxon>Bacteria</taxon>
        <taxon>Bacillati</taxon>
        <taxon>Actinomycetota</taxon>
        <taxon>Actinomycetes</taxon>
        <taxon>Kitasatosporales</taxon>
        <taxon>Streptomycetaceae</taxon>
        <taxon>Streptomyces</taxon>
    </lineage>
</organism>
<proteinExistence type="predicted"/>
<keyword evidence="2" id="KW-0812">Transmembrane</keyword>
<feature type="compositionally biased region" description="Low complexity" evidence="1">
    <location>
        <begin position="138"/>
        <end position="200"/>
    </location>
</feature>
<keyword evidence="4" id="KW-1185">Reference proteome</keyword>
<evidence type="ECO:0000256" key="2">
    <source>
        <dbReference type="SAM" id="Phobius"/>
    </source>
</evidence>
<accession>A0A918D801</accession>
<keyword evidence="2" id="KW-1133">Transmembrane helix</keyword>
<reference evidence="3 4" key="1">
    <citation type="journal article" date="2014" name="Int. J. Syst. Evol. Microbiol.">
        <title>Complete genome sequence of Corynebacterium casei LMG S-19264T (=DSM 44701T), isolated from a smear-ripened cheese.</title>
        <authorList>
            <consortium name="US DOE Joint Genome Institute (JGI-PGF)"/>
            <person name="Walter F."/>
            <person name="Albersmeier A."/>
            <person name="Kalinowski J."/>
            <person name="Ruckert C."/>
        </authorList>
    </citation>
    <scope>NUCLEOTIDE SEQUENCE [LARGE SCALE GENOMIC DNA]</scope>
    <source>
        <strain evidence="3 4">CGMCC 4.7111</strain>
    </source>
</reference>
<name>A0A918D801_9ACTN</name>
<feature type="region of interest" description="Disordered" evidence="1">
    <location>
        <begin position="1"/>
        <end position="83"/>
    </location>
</feature>
<feature type="transmembrane region" description="Helical" evidence="2">
    <location>
        <begin position="96"/>
        <end position="116"/>
    </location>
</feature>
<evidence type="ECO:0000313" key="4">
    <source>
        <dbReference type="Proteomes" id="UP000600365"/>
    </source>
</evidence>
<dbReference type="EMBL" id="BMMM01000015">
    <property type="protein sequence ID" value="GGN82030.1"/>
    <property type="molecule type" value="Genomic_DNA"/>
</dbReference>
<comment type="caution">
    <text evidence="3">The sequence shown here is derived from an EMBL/GenBank/DDBJ whole genome shotgun (WGS) entry which is preliminary data.</text>
</comment>
<dbReference type="Proteomes" id="UP000600365">
    <property type="component" value="Unassembled WGS sequence"/>
</dbReference>